<keyword evidence="19" id="KW-1185">Reference proteome</keyword>
<dbReference type="PANTHER" id="PTHR13451:SF0">
    <property type="entry name" value="CROSSOVER JUNCTION ENDONUCLEASE MUS81"/>
    <property type="match status" value="1"/>
</dbReference>
<dbReference type="PANTHER" id="PTHR13451">
    <property type="entry name" value="CLASS II CROSSOVER JUNCTION ENDONUCLEASE MUS81"/>
    <property type="match status" value="1"/>
</dbReference>
<evidence type="ECO:0000256" key="8">
    <source>
        <dbReference type="ARBA" id="ARBA00022763"/>
    </source>
</evidence>
<evidence type="ECO:0000256" key="14">
    <source>
        <dbReference type="ARBA" id="ARBA00023254"/>
    </source>
</evidence>
<keyword evidence="6 15" id="KW-0479">Metal-binding</keyword>
<evidence type="ECO:0000256" key="5">
    <source>
        <dbReference type="ARBA" id="ARBA00022722"/>
    </source>
</evidence>
<dbReference type="FunFam" id="3.40.50.10130:FF:000005">
    <property type="entry name" value="crossover junction endonuclease MUS81 isoform X1"/>
    <property type="match status" value="1"/>
</dbReference>
<keyword evidence="7 15" id="KW-0255">Endonuclease</keyword>
<evidence type="ECO:0000313" key="18">
    <source>
        <dbReference type="EMBL" id="KAL0489932.1"/>
    </source>
</evidence>
<evidence type="ECO:0000256" key="16">
    <source>
        <dbReference type="SAM" id="MobiDB-lite"/>
    </source>
</evidence>
<feature type="region of interest" description="Disordered" evidence="16">
    <location>
        <begin position="1"/>
        <end position="138"/>
    </location>
</feature>
<feature type="compositionally biased region" description="Basic and acidic residues" evidence="16">
    <location>
        <begin position="102"/>
        <end position="115"/>
    </location>
</feature>
<dbReference type="SUPFAM" id="SSF52980">
    <property type="entry name" value="Restriction endonuclease-like"/>
    <property type="match status" value="1"/>
</dbReference>
<evidence type="ECO:0000313" key="19">
    <source>
        <dbReference type="Proteomes" id="UP001431209"/>
    </source>
</evidence>
<evidence type="ECO:0000256" key="11">
    <source>
        <dbReference type="ARBA" id="ARBA00023172"/>
    </source>
</evidence>
<evidence type="ECO:0000256" key="10">
    <source>
        <dbReference type="ARBA" id="ARBA00022842"/>
    </source>
</evidence>
<dbReference type="GO" id="GO:0005634">
    <property type="term" value="C:nucleus"/>
    <property type="evidence" value="ECO:0007669"/>
    <property type="project" value="UniProtKB-SubCell"/>
</dbReference>
<keyword evidence="9 15" id="KW-0378">Hydrolase</keyword>
<feature type="region of interest" description="Disordered" evidence="16">
    <location>
        <begin position="320"/>
        <end position="345"/>
    </location>
</feature>
<dbReference type="CDD" id="cd20074">
    <property type="entry name" value="XPF_nuclease_Mus81"/>
    <property type="match status" value="1"/>
</dbReference>
<keyword evidence="8 15" id="KW-0227">DNA damage</keyword>
<comment type="subunit">
    <text evidence="15">Interacts with EME1.</text>
</comment>
<evidence type="ECO:0000256" key="4">
    <source>
        <dbReference type="ARBA" id="ARBA00017114"/>
    </source>
</evidence>
<dbReference type="GO" id="GO:0031573">
    <property type="term" value="P:mitotic intra-S DNA damage checkpoint signaling"/>
    <property type="evidence" value="ECO:0007669"/>
    <property type="project" value="TreeGrafter"/>
</dbReference>
<evidence type="ECO:0000256" key="9">
    <source>
        <dbReference type="ARBA" id="ARBA00022801"/>
    </source>
</evidence>
<dbReference type="EMBL" id="JAOPGA020001618">
    <property type="protein sequence ID" value="KAL0489932.1"/>
    <property type="molecule type" value="Genomic_DNA"/>
</dbReference>
<dbReference type="SMART" id="SM00891">
    <property type="entry name" value="ERCC4"/>
    <property type="match status" value="1"/>
</dbReference>
<protein>
    <recommendedName>
        <fullName evidence="4 15">Crossover junction endonuclease MUS81</fullName>
        <ecNumber evidence="15">3.1.22.-</ecNumber>
    </recommendedName>
</protein>
<feature type="compositionally biased region" description="Basic residues" evidence="16">
    <location>
        <begin position="26"/>
        <end position="36"/>
    </location>
</feature>
<dbReference type="InterPro" id="IPR047416">
    <property type="entry name" value="XPF_nuclease_Mus81"/>
</dbReference>
<dbReference type="GO" id="GO:0000727">
    <property type="term" value="P:double-strand break repair via break-induced replication"/>
    <property type="evidence" value="ECO:0007669"/>
    <property type="project" value="UniProtKB-UniRule"/>
</dbReference>
<dbReference type="Proteomes" id="UP001431209">
    <property type="component" value="Unassembled WGS sequence"/>
</dbReference>
<keyword evidence="10 15" id="KW-0460">Magnesium</keyword>
<dbReference type="GO" id="GO:0048257">
    <property type="term" value="F:3'-flap endonuclease activity"/>
    <property type="evidence" value="ECO:0007669"/>
    <property type="project" value="TreeGrafter"/>
</dbReference>
<dbReference type="InterPro" id="IPR006166">
    <property type="entry name" value="ERCC4_domain"/>
</dbReference>
<organism evidence="18 19">
    <name type="scientific">Acrasis kona</name>
    <dbReference type="NCBI Taxonomy" id="1008807"/>
    <lineage>
        <taxon>Eukaryota</taxon>
        <taxon>Discoba</taxon>
        <taxon>Heterolobosea</taxon>
        <taxon>Tetramitia</taxon>
        <taxon>Eutetramitia</taxon>
        <taxon>Acrasidae</taxon>
        <taxon>Acrasis</taxon>
    </lineage>
</organism>
<dbReference type="Pfam" id="PF02732">
    <property type="entry name" value="ERCC4"/>
    <property type="match status" value="1"/>
</dbReference>
<comment type="function">
    <text evidence="15">Interacts with EME1 to form a DNA structure-specific endonuclease with substrate preference for branched DNA structures with a 5'-end at the branch nick. Typical substrates include 3'-flap structures, D-loops, replication forks and nicked Holliday junctions. May be required in mitosis for the processing of stalled or collapsed replication fork intermediates. May be required in meiosis for the repair of meiosis-specific double strand breaks subsequent to single-end invasion (SEI).</text>
</comment>
<dbReference type="Gene3D" id="3.40.50.10130">
    <property type="match status" value="1"/>
</dbReference>
<evidence type="ECO:0000256" key="7">
    <source>
        <dbReference type="ARBA" id="ARBA00022759"/>
    </source>
</evidence>
<proteinExistence type="inferred from homology"/>
<comment type="similarity">
    <text evidence="3 15">Belongs to the XPF family.</text>
</comment>
<evidence type="ECO:0000259" key="17">
    <source>
        <dbReference type="SMART" id="SM00891"/>
    </source>
</evidence>
<evidence type="ECO:0000256" key="2">
    <source>
        <dbReference type="ARBA" id="ARBA00004123"/>
    </source>
</evidence>
<dbReference type="GO" id="GO:0003677">
    <property type="term" value="F:DNA binding"/>
    <property type="evidence" value="ECO:0007669"/>
    <property type="project" value="UniProtKB-UniRule"/>
</dbReference>
<dbReference type="AlphaFoldDB" id="A0AAW2ZJ71"/>
<sequence length="628" mass="71286">MLGEENTFNVTDDDGDDDQEDVIQKPKQKKGAKKRKQVEEPTQVVAKDVSSDDDDEILKLLSSDSEEESQPIKPSVKKKKTLIDVQKTKTVEYTEPTKPAKKRTESDKPKEVESDKEVEEELKKVTKPKKPTTKKTSYHETKKNEIDMTLFTASYVNSQLCHVPRKDESEVYISESAELCFMIKVTVPHPSFVQHVKPRVDIVKSTDGCDLHGYLKDERAPENSSSLKDLIFVPKILEKCIIPDVTLTESVRRLVNPTTKQAPQAIATSLSQKIIQNDDDDEDFTGISSQDELDLSIIELEPNTPLTSTPTSIVQDEIFVQEPQGKKRKTDQTAPNEPPPKKPKINFAQFLSTTTKQAPSKSTSTTFTLEYDLCLIVDQRERHQNDRNFFKEALSQHVKCESNQLSLGDVVWTAVHKKTKKSKLLNFIIERKAIDDLAGSIMDGRYKEQRFRLRECGMNCIMYLIEGDLKKNNRLPPTNLENALVRLLVSDGFLVHRTLSVDHTVRFLVEATKLICEILNREGLDKYLYKLKGDLVDFNNDCSKNKRILSCDQVFGRQLCCLPGVSAQIAETIVEKYKTPNQIYEAFTKEGGQLLSDLVIKSKFLGVAARKIGPACSENIYEMYTRKK</sequence>
<dbReference type="GO" id="GO:0046872">
    <property type="term" value="F:metal ion binding"/>
    <property type="evidence" value="ECO:0007669"/>
    <property type="project" value="UniProtKB-UniRule"/>
</dbReference>
<feature type="compositionally biased region" description="Acidic residues" evidence="16">
    <location>
        <begin position="11"/>
        <end position="21"/>
    </location>
</feature>
<dbReference type="InterPro" id="IPR033309">
    <property type="entry name" value="Mus81"/>
</dbReference>
<dbReference type="Pfam" id="PF21292">
    <property type="entry name" value="EME1-MUS81_C"/>
    <property type="match status" value="1"/>
</dbReference>
<keyword evidence="13 15" id="KW-0539">Nucleus</keyword>
<keyword evidence="5 15" id="KW-0540">Nuclease</keyword>
<evidence type="ECO:0000256" key="3">
    <source>
        <dbReference type="ARBA" id="ARBA00010015"/>
    </source>
</evidence>
<keyword evidence="14" id="KW-0469">Meiosis</keyword>
<evidence type="ECO:0000256" key="13">
    <source>
        <dbReference type="ARBA" id="ARBA00023242"/>
    </source>
</evidence>
<evidence type="ECO:0000256" key="6">
    <source>
        <dbReference type="ARBA" id="ARBA00022723"/>
    </source>
</evidence>
<dbReference type="EC" id="3.1.22.-" evidence="15"/>
<evidence type="ECO:0000256" key="12">
    <source>
        <dbReference type="ARBA" id="ARBA00023204"/>
    </source>
</evidence>
<dbReference type="InterPro" id="IPR042530">
    <property type="entry name" value="EME1/EME2_C"/>
</dbReference>
<dbReference type="GO" id="GO:0006308">
    <property type="term" value="P:DNA catabolic process"/>
    <property type="evidence" value="ECO:0007669"/>
    <property type="project" value="UniProtKB-UniRule"/>
</dbReference>
<dbReference type="InterPro" id="IPR011335">
    <property type="entry name" value="Restrct_endonuc-II-like"/>
</dbReference>
<comment type="caution">
    <text evidence="18">The sequence shown here is derived from an EMBL/GenBank/DDBJ whole genome shotgun (WGS) entry which is preliminary data.</text>
</comment>
<name>A0AAW2ZJ71_9EUKA</name>
<comment type="subcellular location">
    <subcellularLocation>
        <location evidence="2 15">Nucleus</location>
    </subcellularLocation>
</comment>
<feature type="non-terminal residue" evidence="18">
    <location>
        <position position="628"/>
    </location>
</feature>
<keyword evidence="11 15" id="KW-0233">DNA recombination</keyword>
<feature type="domain" description="ERCC4" evidence="17">
    <location>
        <begin position="374"/>
        <end position="469"/>
    </location>
</feature>
<comment type="cofactor">
    <cofactor evidence="1 15">
        <name>Mg(2+)</name>
        <dbReference type="ChEBI" id="CHEBI:18420"/>
    </cofactor>
</comment>
<feature type="compositionally biased region" description="Polar residues" evidence="16">
    <location>
        <begin position="1"/>
        <end position="10"/>
    </location>
</feature>
<evidence type="ECO:0000256" key="15">
    <source>
        <dbReference type="RuleBase" id="RU369042"/>
    </source>
</evidence>
<dbReference type="GO" id="GO:0000712">
    <property type="term" value="P:resolution of meiotic recombination intermediates"/>
    <property type="evidence" value="ECO:0007669"/>
    <property type="project" value="TreeGrafter"/>
</dbReference>
<keyword evidence="12 15" id="KW-0234">DNA repair</keyword>
<accession>A0AAW2ZJ71</accession>
<reference evidence="18 19" key="1">
    <citation type="submission" date="2024-03" db="EMBL/GenBank/DDBJ databases">
        <title>The Acrasis kona genome and developmental transcriptomes reveal deep origins of eukaryotic multicellular pathways.</title>
        <authorList>
            <person name="Sheikh S."/>
            <person name="Fu C.-J."/>
            <person name="Brown M.W."/>
            <person name="Baldauf S.L."/>
        </authorList>
    </citation>
    <scope>NUCLEOTIDE SEQUENCE [LARGE SCALE GENOMIC DNA]</scope>
    <source>
        <strain evidence="18 19">ATCC MYA-3509</strain>
    </source>
</reference>
<dbReference type="GO" id="GO:0008821">
    <property type="term" value="F:crossover junction DNA endonuclease activity"/>
    <property type="evidence" value="ECO:0007669"/>
    <property type="project" value="UniProtKB-UniRule"/>
</dbReference>
<dbReference type="GO" id="GO:0048476">
    <property type="term" value="C:Holliday junction resolvase complex"/>
    <property type="evidence" value="ECO:0007669"/>
    <property type="project" value="UniProtKB-UniRule"/>
</dbReference>
<gene>
    <name evidence="18" type="ORF">AKO1_005464</name>
</gene>
<evidence type="ECO:0000256" key="1">
    <source>
        <dbReference type="ARBA" id="ARBA00001946"/>
    </source>
</evidence>
<dbReference type="Gene3D" id="1.10.150.670">
    <property type="entry name" value="Crossover junction endonuclease EME1, DNA-binding domain"/>
    <property type="match status" value="1"/>
</dbReference>